<dbReference type="Proteomes" id="UP000001191">
    <property type="component" value="Chromosome"/>
</dbReference>
<reference evidence="2" key="1">
    <citation type="submission" date="2008-04" db="EMBL/GenBank/DDBJ databases">
        <title>Complete sequence of chromosome of Nostoc punctiforme ATCC 29133.</title>
        <authorList>
            <consortium name="US DOE Joint Genome Institute"/>
            <person name="Copeland A."/>
            <person name="Lucas S."/>
            <person name="Lapidus A."/>
            <person name="Glavina del Rio T."/>
            <person name="Dalin E."/>
            <person name="Tice H."/>
            <person name="Pitluck S."/>
            <person name="Chain P."/>
            <person name="Malfatti S."/>
            <person name="Shin M."/>
            <person name="Vergez L."/>
            <person name="Schmutz J."/>
            <person name="Larimer F."/>
            <person name="Land M."/>
            <person name="Hauser L."/>
            <person name="Kyrpides N."/>
            <person name="Kim E."/>
            <person name="Meeks J.C."/>
            <person name="Elhai J."/>
            <person name="Campbell E.L."/>
            <person name="Thiel T."/>
            <person name="Longmire J."/>
            <person name="Potts M."/>
            <person name="Atlas R."/>
        </authorList>
    </citation>
    <scope>NUCLEOTIDE SEQUENCE [LARGE SCALE GENOMIC DNA]</scope>
    <source>
        <strain evidence="2">ATCC 29133 / PCC 73102</strain>
    </source>
</reference>
<evidence type="ECO:0000313" key="2">
    <source>
        <dbReference type="Proteomes" id="UP000001191"/>
    </source>
</evidence>
<dbReference type="GO" id="GO:0003824">
    <property type="term" value="F:catalytic activity"/>
    <property type="evidence" value="ECO:0007669"/>
    <property type="project" value="InterPro"/>
</dbReference>
<gene>
    <name evidence="1" type="ordered locus">Npun_R3210</name>
</gene>
<dbReference type="RefSeq" id="WP_012409642.1">
    <property type="nucleotide sequence ID" value="NC_010628.1"/>
</dbReference>
<dbReference type="EMBL" id="CP001037">
    <property type="protein sequence ID" value="ACC81663.1"/>
    <property type="molecule type" value="Genomic_DNA"/>
</dbReference>
<name>B2IYT0_NOSP7</name>
<evidence type="ECO:0008006" key="3">
    <source>
        <dbReference type="Google" id="ProtNLM"/>
    </source>
</evidence>
<dbReference type="KEGG" id="npu:Npun_R3210"/>
<reference evidence="1 2" key="2">
    <citation type="journal article" date="2013" name="Plant Physiol.">
        <title>A Nostoc punctiforme Sugar Transporter Necessary to Establish a Cyanobacterium-Plant Symbiosis.</title>
        <authorList>
            <person name="Ekman M."/>
            <person name="Picossi S."/>
            <person name="Campbell E.L."/>
            <person name="Meeks J.C."/>
            <person name="Flores E."/>
        </authorList>
    </citation>
    <scope>NUCLEOTIDE SEQUENCE [LARGE SCALE GENOMIC DNA]</scope>
    <source>
        <strain evidence="2">ATCC 29133 / PCC 73102</strain>
    </source>
</reference>
<dbReference type="EnsemblBacteria" id="ACC81663">
    <property type="protein sequence ID" value="ACC81663"/>
    <property type="gene ID" value="Npun_R3210"/>
</dbReference>
<dbReference type="SUPFAM" id="SSF56209">
    <property type="entry name" value="Nitrile hydratase alpha chain"/>
    <property type="match status" value="1"/>
</dbReference>
<dbReference type="InterPro" id="IPR036648">
    <property type="entry name" value="CN_Hdrase_a/SCN_Hdrase_g_sf"/>
</dbReference>
<dbReference type="eggNOG" id="ENOG50339Q3">
    <property type="taxonomic scope" value="Bacteria"/>
</dbReference>
<dbReference type="STRING" id="63737.Npun_R3210"/>
<dbReference type="NCBIfam" id="TIGR03793">
    <property type="entry name" value="leader_NHLP"/>
    <property type="match status" value="1"/>
</dbReference>
<sequence length="131" mass="14257">MSEQEQAQTRQDIEARIIAKAWKDEVYKQELLTNPKAVIEREFGVEFPADVNVQVLEENPTSLHFVLPISPVTIAQELSEEELLAIAAGGQIKELTKISANLVKNYKTTRAAVSATALISGASIGASSVHL</sequence>
<dbReference type="HOGENOM" id="CLU_128602_0_0_3"/>
<dbReference type="GO" id="GO:0046914">
    <property type="term" value="F:transition metal ion binding"/>
    <property type="evidence" value="ECO:0007669"/>
    <property type="project" value="InterPro"/>
</dbReference>
<proteinExistence type="predicted"/>
<evidence type="ECO:0000313" key="1">
    <source>
        <dbReference type="EMBL" id="ACC81663.1"/>
    </source>
</evidence>
<dbReference type="PhylomeDB" id="B2IYT0"/>
<organism evidence="1 2">
    <name type="scientific">Nostoc punctiforme (strain ATCC 29133 / PCC 73102)</name>
    <dbReference type="NCBI Taxonomy" id="63737"/>
    <lineage>
        <taxon>Bacteria</taxon>
        <taxon>Bacillati</taxon>
        <taxon>Cyanobacteriota</taxon>
        <taxon>Cyanophyceae</taxon>
        <taxon>Nostocales</taxon>
        <taxon>Nostocaceae</taxon>
        <taxon>Nostoc</taxon>
    </lineage>
</organism>
<dbReference type="AlphaFoldDB" id="B2IYT0"/>
<keyword evidence="2" id="KW-1185">Reference proteome</keyword>
<accession>B2IYT0</accession>
<protein>
    <recommendedName>
        <fullName evidence="3">Nitrile hydratase-like protein</fullName>
    </recommendedName>
</protein>
<dbReference type="Gene3D" id="3.90.330.10">
    <property type="entry name" value="Nitrile hydratase alpha /Thiocyanate hydrolase gamma"/>
    <property type="match status" value="1"/>
</dbReference>
<dbReference type="InterPro" id="IPR022513">
    <property type="entry name" value="TOMM_pelo"/>
</dbReference>
<dbReference type="OrthoDB" id="516057at2"/>